<protein>
    <recommendedName>
        <fullName evidence="1">Cleavage and polyadenylation specificity factor subunit 2</fullName>
    </recommendedName>
    <alternativeName>
        <fullName evidence="1">Cleavage and polyadenylation specificity factor 100 kDa subunit</fullName>
    </alternativeName>
</protein>
<dbReference type="Gene3D" id="3.60.15.10">
    <property type="entry name" value="Ribonuclease Z/Hydroxyacylglutathione hydrolase-like"/>
    <property type="match status" value="1"/>
</dbReference>
<dbReference type="SUPFAM" id="SSF56281">
    <property type="entry name" value="Metallo-hydrolase/oxidoreductase"/>
    <property type="match status" value="1"/>
</dbReference>
<name>S7W9F2_SPRLO</name>
<comment type="similarity">
    <text evidence="1">Belongs to the metallo-beta-lactamase superfamily. RNA-metabolizing metallo-beta-lactamase-like family. CPSF2/YSH1 subfamily.</text>
</comment>
<keyword evidence="1" id="KW-0539">Nucleus</keyword>
<dbReference type="OrthoDB" id="64353at2759"/>
<evidence type="ECO:0000313" key="4">
    <source>
        <dbReference type="Proteomes" id="UP000014978"/>
    </source>
</evidence>
<reference evidence="4" key="1">
    <citation type="journal article" date="2013" name="PLoS Genet.">
        <title>The genome of Spraguea lophii and the basis of host-microsporidian interactions.</title>
        <authorList>
            <person name="Campbell S.E."/>
            <person name="Williams T.A."/>
            <person name="Yousuf A."/>
            <person name="Soanes D.M."/>
            <person name="Paszkiewicz K.H."/>
            <person name="Williams B.A.P."/>
        </authorList>
    </citation>
    <scope>NUCLEOTIDE SEQUENCE [LARGE SCALE GENOMIC DNA]</scope>
    <source>
        <strain evidence="4">42_110</strain>
    </source>
</reference>
<dbReference type="OMA" id="IKSMVEW"/>
<dbReference type="HOGENOM" id="CLU_428282_0_0_1"/>
<proteinExistence type="inferred from homology"/>
<dbReference type="PANTHER" id="PTHR45922">
    <property type="entry name" value="CLEAVAGE AND POLYADENYLATION SPECIFICITY FACTOR SUBUNIT 2"/>
    <property type="match status" value="1"/>
</dbReference>
<dbReference type="InterPro" id="IPR001279">
    <property type="entry name" value="Metallo-B-lactamas"/>
</dbReference>
<dbReference type="EMBL" id="ATCN01000840">
    <property type="protein sequence ID" value="EPR78362.1"/>
    <property type="molecule type" value="Genomic_DNA"/>
</dbReference>
<dbReference type="VEuPathDB" id="MicrosporidiaDB:SLOPH_214"/>
<evidence type="ECO:0000256" key="1">
    <source>
        <dbReference type="RuleBase" id="RU365006"/>
    </source>
</evidence>
<dbReference type="InterPro" id="IPR027075">
    <property type="entry name" value="CPSF2"/>
</dbReference>
<dbReference type="Pfam" id="PF16661">
    <property type="entry name" value="Lactamase_B_6"/>
    <property type="match status" value="1"/>
</dbReference>
<keyword evidence="1" id="KW-0694">RNA-binding</keyword>
<organism evidence="3 4">
    <name type="scientific">Spraguea lophii (strain 42_110)</name>
    <name type="common">Microsporidian parasite</name>
    <dbReference type="NCBI Taxonomy" id="1358809"/>
    <lineage>
        <taxon>Eukaryota</taxon>
        <taxon>Fungi</taxon>
        <taxon>Fungi incertae sedis</taxon>
        <taxon>Microsporidia</taxon>
        <taxon>Spragueidae</taxon>
        <taxon>Spraguea</taxon>
    </lineage>
</organism>
<gene>
    <name evidence="3" type="ORF">SLOPH_214</name>
</gene>
<sequence>MTNKFKITQLSNSLLCSSYLLNIDGYNIMINCGTDHLLNPHYKIENIDINAILLTSSELSAIGNLPRVNKPDTLIYSTIPIKEIGELMLKEHCDILRSRNCTSYTEQEIESSFDKIITLKYSQRINLDNNIEVVGYNSGCSLGGTVWKITKNTEQILIGFNLNHRRENHLDGFDYEELKNINFTVLDSVYANKTHVLRKNRDKILVDIANKQVQNDKKCLIITKYSRIIEILSVLAGNPNVNFKENKIGVIGKNIKKFHETIKTHLEFTGEVIMEKFSKTKENPFLFSKMNFISEYKELKEDINILIIVENEILSDFALKIIYELSTENNNKIIFTESKYENLIELIESQAEIPIESENVKRIKLSLEQNKEYDNKHDFKEFDIQNKMFLNFIDNLKNEKLKINLPYFETIKIEKEAQELYKPEEESTVSIEMEEEITKFLPPYNEFTIQVNNFVFSEQKPKKKDEYGEFINITSEDINKENTEEKKEKNYIMKTIVKYSPETINLKNLEYYIIDFDGFSDIESIVTILENIKINRVIYTGENKEFLYFYHKYKKKYTKEIFCLDDTISFNFEQSTKDIEIKILPPTTPILKYNVAYVNGTITNNTLELKEKEGKCTLAKIKLHELKRTFIENNFDAEIEDNKIIVENQITLIKEHNILRIEGEMNDMYDVVKNIINKYLIYL</sequence>
<feature type="domain" description="Metallo-beta-lactamase" evidence="2">
    <location>
        <begin position="20"/>
        <end position="176"/>
    </location>
</feature>
<comment type="caution">
    <text evidence="3">The sequence shown here is derived from an EMBL/GenBank/DDBJ whole genome shotgun (WGS) entry which is preliminary data.</text>
</comment>
<comment type="subcellular location">
    <subcellularLocation>
        <location evidence="1">Nucleus</location>
    </subcellularLocation>
</comment>
<dbReference type="GO" id="GO:0006398">
    <property type="term" value="P:mRNA 3'-end processing by stem-loop binding and cleavage"/>
    <property type="evidence" value="ECO:0007669"/>
    <property type="project" value="InterPro"/>
</dbReference>
<dbReference type="AlphaFoldDB" id="S7W9F2"/>
<keyword evidence="1" id="KW-0507">mRNA processing</keyword>
<accession>S7W9F2</accession>
<dbReference type="PANTHER" id="PTHR45922:SF1">
    <property type="entry name" value="CLEAVAGE AND POLYADENYLATION SPECIFICITY FACTOR SUBUNIT 2"/>
    <property type="match status" value="1"/>
</dbReference>
<dbReference type="GO" id="GO:0005847">
    <property type="term" value="C:mRNA cleavage and polyadenylation specificity factor complex"/>
    <property type="evidence" value="ECO:0007669"/>
    <property type="project" value="InterPro"/>
</dbReference>
<keyword evidence="4" id="KW-1185">Reference proteome</keyword>
<dbReference type="Proteomes" id="UP000014978">
    <property type="component" value="Unassembled WGS sequence"/>
</dbReference>
<dbReference type="InParanoid" id="S7W9F2"/>
<dbReference type="InterPro" id="IPR036866">
    <property type="entry name" value="RibonucZ/Hydroxyglut_hydro"/>
</dbReference>
<evidence type="ECO:0000259" key="2">
    <source>
        <dbReference type="Pfam" id="PF16661"/>
    </source>
</evidence>
<dbReference type="GO" id="GO:0003723">
    <property type="term" value="F:RNA binding"/>
    <property type="evidence" value="ECO:0007669"/>
    <property type="project" value="UniProtKB-KW"/>
</dbReference>
<dbReference type="STRING" id="1358809.S7W9F2"/>
<evidence type="ECO:0000313" key="3">
    <source>
        <dbReference type="EMBL" id="EPR78362.1"/>
    </source>
</evidence>